<evidence type="ECO:0000313" key="2">
    <source>
        <dbReference type="EMBL" id="KLV04662.1"/>
    </source>
</evidence>
<protein>
    <submittedName>
        <fullName evidence="2">Uncharacterized protein</fullName>
    </submittedName>
</protein>
<dbReference type="STRING" id="1195763.ABT56_14500"/>
<dbReference type="OrthoDB" id="5903948at2"/>
<dbReference type="InterPro" id="IPR009576">
    <property type="entry name" value="Biofilm_formation_YgiB"/>
</dbReference>
<dbReference type="AlphaFoldDB" id="A0A0J1JQW3"/>
<proteinExistence type="predicted"/>
<name>A0A0J1JQW3_9GAMM</name>
<reference evidence="2 3" key="1">
    <citation type="submission" date="2015-05" db="EMBL/GenBank/DDBJ databases">
        <title>Photobacterium galathea sp. nov.</title>
        <authorList>
            <person name="Machado H."/>
            <person name="Gram L."/>
        </authorList>
    </citation>
    <scope>NUCLEOTIDE SEQUENCE [LARGE SCALE GENOMIC DNA]</scope>
    <source>
        <strain evidence="2 3">CGMCC 1.12159</strain>
    </source>
</reference>
<dbReference type="EMBL" id="LDOT01000021">
    <property type="protein sequence ID" value="KLV04662.1"/>
    <property type="molecule type" value="Genomic_DNA"/>
</dbReference>
<dbReference type="Pfam" id="PF06693">
    <property type="entry name" value="DUF1190"/>
    <property type="match status" value="1"/>
</dbReference>
<dbReference type="Proteomes" id="UP000036097">
    <property type="component" value="Unassembled WGS sequence"/>
</dbReference>
<evidence type="ECO:0000313" key="3">
    <source>
        <dbReference type="Proteomes" id="UP000036097"/>
    </source>
</evidence>
<accession>A0A0J1JQW3</accession>
<feature type="region of interest" description="Disordered" evidence="1">
    <location>
        <begin position="187"/>
        <end position="211"/>
    </location>
</feature>
<feature type="compositionally biased region" description="Low complexity" evidence="1">
    <location>
        <begin position="190"/>
        <end position="211"/>
    </location>
</feature>
<sequence length="211" mass="23408">MKRSKQVVFASMRKCWRPAAMTPITVAVATVAITGCSDNDRKATIYQTLTDCIDDNPGMSQECTTAYKKALTEAARTAPKYDSRYACETEFGNNACIQQEGKSWFMPAMAGFMFYHMYDKHSGGYGYRSQPMFTSYQRGSVFYNDWTSADGYNYGNTYKKTTVTISDDHMKPKATVNKTISRGGFGSTVSAKSSWSRSSSSSKSSSWGWGG</sequence>
<evidence type="ECO:0000256" key="1">
    <source>
        <dbReference type="SAM" id="MobiDB-lite"/>
    </source>
</evidence>
<dbReference type="RefSeq" id="WP_047879597.1">
    <property type="nucleotide sequence ID" value="NZ_LDOT01000021.1"/>
</dbReference>
<gene>
    <name evidence="2" type="ORF">ABT56_14500</name>
</gene>
<keyword evidence="3" id="KW-1185">Reference proteome</keyword>
<dbReference type="NCBIfam" id="NF008655">
    <property type="entry name" value="PRK11653.1"/>
    <property type="match status" value="1"/>
</dbReference>
<dbReference type="PATRIC" id="fig|1195763.3.peg.3077"/>
<comment type="caution">
    <text evidence="2">The sequence shown here is derived from an EMBL/GenBank/DDBJ whole genome shotgun (WGS) entry which is preliminary data.</text>
</comment>
<organism evidence="2 3">
    <name type="scientific">Photobacterium aquae</name>
    <dbReference type="NCBI Taxonomy" id="1195763"/>
    <lineage>
        <taxon>Bacteria</taxon>
        <taxon>Pseudomonadati</taxon>
        <taxon>Pseudomonadota</taxon>
        <taxon>Gammaproteobacteria</taxon>
        <taxon>Vibrionales</taxon>
        <taxon>Vibrionaceae</taxon>
        <taxon>Photobacterium</taxon>
    </lineage>
</organism>